<dbReference type="Proteomes" id="UP000471633">
    <property type="component" value="Unassembled WGS sequence"/>
</dbReference>
<reference evidence="2" key="1">
    <citation type="journal article" date="2012" name="Nat. Genet.">
        <title>Whole-genome sequence of Schistosoma haematobium.</title>
        <authorList>
            <person name="Young N.D."/>
            <person name="Jex A.R."/>
            <person name="Li B."/>
            <person name="Liu S."/>
            <person name="Yang L."/>
            <person name="Xiong Z."/>
            <person name="Li Y."/>
            <person name="Cantacessi C."/>
            <person name="Hall R.S."/>
            <person name="Xu X."/>
            <person name="Chen F."/>
            <person name="Wu X."/>
            <person name="Zerlotini A."/>
            <person name="Oliveira G."/>
            <person name="Hofmann A."/>
            <person name="Zhang G."/>
            <person name="Fang X."/>
            <person name="Kang Y."/>
            <person name="Campbell B.E."/>
            <person name="Loukas A."/>
            <person name="Ranganathan S."/>
            <person name="Rollinson D."/>
            <person name="Rinaldi G."/>
            <person name="Brindley P.J."/>
            <person name="Yang H."/>
            <person name="Wang J."/>
            <person name="Wang J."/>
            <person name="Gasser R.B."/>
        </authorList>
    </citation>
    <scope>NUCLEOTIDE SEQUENCE</scope>
</reference>
<proteinExistence type="predicted"/>
<dbReference type="GeneID" id="24588497"/>
<feature type="compositionally biased region" description="Polar residues" evidence="1">
    <location>
        <begin position="80"/>
        <end position="98"/>
    </location>
</feature>
<dbReference type="KEGG" id="shx:MS3_00007845"/>
<protein>
    <submittedName>
        <fullName evidence="2">Uncharacterized protein</fullName>
    </submittedName>
</protein>
<sequence length="185" mass="20401">MDIIEAAALEYSESVSKSLRRTNEQLNRLLSHSKSDSQSKSRKRKTRSPKICVIPGIPSPSSSSSSESSPPQVESPYSYTNRSSGASNSNSVCTSPSISVERNERNKQVHNIQSPVQSICNITSPYDNNLCSPVESISNSSSHLTSNWPSCALEDLLGKHSLCSWSIFAYNKFPLFSFIKAYFLI</sequence>
<feature type="compositionally biased region" description="Low complexity" evidence="1">
    <location>
        <begin position="59"/>
        <end position="79"/>
    </location>
</feature>
<name>A0A922LH15_SCHHA</name>
<organism evidence="2 3">
    <name type="scientific">Schistosoma haematobium</name>
    <name type="common">Blood fluke</name>
    <dbReference type="NCBI Taxonomy" id="6185"/>
    <lineage>
        <taxon>Eukaryota</taxon>
        <taxon>Metazoa</taxon>
        <taxon>Spiralia</taxon>
        <taxon>Lophotrochozoa</taxon>
        <taxon>Platyhelminthes</taxon>
        <taxon>Trematoda</taxon>
        <taxon>Digenea</taxon>
        <taxon>Strigeidida</taxon>
        <taxon>Schistosomatoidea</taxon>
        <taxon>Schistosomatidae</taxon>
        <taxon>Schistosoma</taxon>
    </lineage>
</organism>
<dbReference type="CTD" id="24588497"/>
<feature type="region of interest" description="Disordered" evidence="1">
    <location>
        <begin position="23"/>
        <end position="98"/>
    </location>
</feature>
<dbReference type="AlphaFoldDB" id="A0A922LH15"/>
<reference evidence="2" key="4">
    <citation type="journal article" date="2022" name="PLoS Pathog.">
        <title>Chromosome-level genome of Schistosoma haematobium underpins genome-wide explorations of molecular variation.</title>
        <authorList>
            <person name="Stroehlein A.J."/>
            <person name="Korhonen P.K."/>
            <person name="Lee V.V."/>
            <person name="Ralph S.A."/>
            <person name="Mentink-Kane M."/>
            <person name="You H."/>
            <person name="McManus D.P."/>
            <person name="Tchuente L.T."/>
            <person name="Stothard J.R."/>
            <person name="Kaur P."/>
            <person name="Dudchenko O."/>
            <person name="Aiden E.L."/>
            <person name="Yang B."/>
            <person name="Yang H."/>
            <person name="Emery A.M."/>
            <person name="Webster B.L."/>
            <person name="Brindley P.J."/>
            <person name="Rollinson D."/>
            <person name="Chang B.C.H."/>
            <person name="Gasser R.B."/>
            <person name="Young N.D."/>
        </authorList>
    </citation>
    <scope>NUCLEOTIDE SEQUENCE</scope>
</reference>
<evidence type="ECO:0000256" key="1">
    <source>
        <dbReference type="SAM" id="MobiDB-lite"/>
    </source>
</evidence>
<gene>
    <name evidence="2" type="ORF">MS3_00007845</name>
</gene>
<comment type="caution">
    <text evidence="2">The sequence shown here is derived from an EMBL/GenBank/DDBJ whole genome shotgun (WGS) entry which is preliminary data.</text>
</comment>
<evidence type="ECO:0000313" key="3">
    <source>
        <dbReference type="Proteomes" id="UP000471633"/>
    </source>
</evidence>
<dbReference type="RefSeq" id="XP_051066756.1">
    <property type="nucleotide sequence ID" value="XM_051216189.1"/>
</dbReference>
<dbReference type="EMBL" id="AMPZ03000005">
    <property type="protein sequence ID" value="KAH9583459.1"/>
    <property type="molecule type" value="Genomic_DNA"/>
</dbReference>
<keyword evidence="3" id="KW-1185">Reference proteome</keyword>
<accession>A0A922LH15</accession>
<evidence type="ECO:0000313" key="2">
    <source>
        <dbReference type="EMBL" id="KAH9583459.1"/>
    </source>
</evidence>
<reference evidence="2" key="3">
    <citation type="submission" date="2021-06" db="EMBL/GenBank/DDBJ databases">
        <title>Chromosome-level genome assembly for S. haematobium.</title>
        <authorList>
            <person name="Stroehlein A.J."/>
        </authorList>
    </citation>
    <scope>NUCLEOTIDE SEQUENCE</scope>
</reference>
<reference evidence="2" key="2">
    <citation type="journal article" date="2019" name="Gigascience">
        <title>High-quality Schistosoma haematobium genome achieved by single-molecule and long-range sequencing.</title>
        <authorList>
            <person name="Stroehlein A.J."/>
            <person name="Korhonen P.K."/>
            <person name="Chong T.M."/>
            <person name="Lim Y.L."/>
            <person name="Chan K.G."/>
            <person name="Webster B."/>
            <person name="Rollinson D."/>
            <person name="Brindley P.J."/>
            <person name="Gasser R.B."/>
            <person name="Young N.D."/>
        </authorList>
    </citation>
    <scope>NUCLEOTIDE SEQUENCE</scope>
</reference>